<feature type="domain" description="TonB-dependent receptor plug" evidence="14">
    <location>
        <begin position="2"/>
        <end position="102"/>
    </location>
</feature>
<dbReference type="InterPro" id="IPR000531">
    <property type="entry name" value="Beta-barrel_TonB"/>
</dbReference>
<feature type="region of interest" description="Disordered" evidence="12">
    <location>
        <begin position="197"/>
        <end position="218"/>
    </location>
</feature>
<dbReference type="Proteomes" id="UP000603352">
    <property type="component" value="Unassembled WGS sequence"/>
</dbReference>
<evidence type="ECO:0000259" key="14">
    <source>
        <dbReference type="Pfam" id="PF07715"/>
    </source>
</evidence>
<proteinExistence type="inferred from homology"/>
<evidence type="ECO:0000313" key="16">
    <source>
        <dbReference type="Proteomes" id="UP000603352"/>
    </source>
</evidence>
<keyword evidence="7 10" id="KW-0472">Membrane</keyword>
<dbReference type="PROSITE" id="PS52016">
    <property type="entry name" value="TONB_DEPENDENT_REC_3"/>
    <property type="match status" value="1"/>
</dbReference>
<dbReference type="Pfam" id="PF07715">
    <property type="entry name" value="Plug"/>
    <property type="match status" value="1"/>
</dbReference>
<reference evidence="16" key="1">
    <citation type="journal article" date="2019" name="Int. J. Syst. Evol. Microbiol.">
        <title>The Global Catalogue of Microorganisms (GCM) 10K type strain sequencing project: providing services to taxonomists for standard genome sequencing and annotation.</title>
        <authorList>
            <consortium name="The Broad Institute Genomics Platform"/>
            <consortium name="The Broad Institute Genome Sequencing Center for Infectious Disease"/>
            <person name="Wu L."/>
            <person name="Ma J."/>
        </authorList>
    </citation>
    <scope>NUCLEOTIDE SEQUENCE [LARGE SCALE GENOMIC DNA]</scope>
    <source>
        <strain evidence="16">CGMCC 1.10188</strain>
    </source>
</reference>
<sequence>MTVIEGDSLRQAGTVFVVDALRRAPGVSFSRTGGPGSATNLRLRGTDDSQTKILIDGVEVNDPASASGGFDLGRLLADDVDRIEVLRGPQSALYGADAIGGVVNIITRRGLRDGGHGVEGDASVEAGAYRSQRVSTALRAAGAGWDAAISAVDFRTEGFSRLEGGREDDGFTGTQIGLSGGVTLSDVLALEATGTAARTSADFDPSSNPEAPGTNDALSYSGRLTAIATLADGRVENRTTLSGARLDRESNNPLSRFQARTEFDGVRQGIETQTDIMVDDHDDILTLGLGTETERATIRDARALGDPVTTTLKADATTTAIFGQYQAGLWDQVYLTAGLRRDDHDAFGASTTWRFTGAWVIPGTGTTLRGSLGTGTKAPSLYQLYHPTYGDASLDVEKSRGYDLGIEQSFLEERLTLGATWFRNDIRNMLSFDSAASRYRNTARARTEGVELSARATPADLLSLQAAYTYLETTDLDTGGQLPRRPRHSLFAAADLYPWDGSRIGAEVTHVGAQQNSASRPTRIRRYTVLGLNGDQRLTDSLTAFARLDNVFDVDYQEVDGYATPGRSVYLGLRATF</sequence>
<gene>
    <name evidence="15" type="ORF">GCM10011505_26030</name>
</gene>
<comment type="caution">
    <text evidence="15">The sequence shown here is derived from an EMBL/GenBank/DDBJ whole genome shotgun (WGS) entry which is preliminary data.</text>
</comment>
<dbReference type="EMBL" id="BMDZ01000029">
    <property type="protein sequence ID" value="GGB43525.1"/>
    <property type="molecule type" value="Genomic_DNA"/>
</dbReference>
<evidence type="ECO:0000256" key="8">
    <source>
        <dbReference type="ARBA" id="ARBA00023170"/>
    </source>
</evidence>
<evidence type="ECO:0000256" key="6">
    <source>
        <dbReference type="ARBA" id="ARBA00023077"/>
    </source>
</evidence>
<keyword evidence="16" id="KW-1185">Reference proteome</keyword>
<dbReference type="InterPro" id="IPR036942">
    <property type="entry name" value="Beta-barrel_TonB_sf"/>
</dbReference>
<keyword evidence="9 10" id="KW-0998">Cell outer membrane</keyword>
<protein>
    <submittedName>
        <fullName evidence="15">TonB-dependent receptor</fullName>
    </submittedName>
</protein>
<dbReference type="Gene3D" id="2.170.130.10">
    <property type="entry name" value="TonB-dependent receptor, plug domain"/>
    <property type="match status" value="1"/>
</dbReference>
<evidence type="ECO:0000256" key="5">
    <source>
        <dbReference type="ARBA" id="ARBA00022729"/>
    </source>
</evidence>
<name>A0ABQ1IK12_9PROT</name>
<dbReference type="InterPro" id="IPR037066">
    <property type="entry name" value="Plug_dom_sf"/>
</dbReference>
<evidence type="ECO:0000256" key="2">
    <source>
        <dbReference type="ARBA" id="ARBA00022448"/>
    </source>
</evidence>
<dbReference type="SUPFAM" id="SSF56935">
    <property type="entry name" value="Porins"/>
    <property type="match status" value="1"/>
</dbReference>
<evidence type="ECO:0000256" key="9">
    <source>
        <dbReference type="ARBA" id="ARBA00023237"/>
    </source>
</evidence>
<evidence type="ECO:0000313" key="15">
    <source>
        <dbReference type="EMBL" id="GGB43525.1"/>
    </source>
</evidence>
<accession>A0ABQ1IK12</accession>
<keyword evidence="6 11" id="KW-0798">TonB box</keyword>
<comment type="subcellular location">
    <subcellularLocation>
        <location evidence="1 10">Cell outer membrane</location>
        <topology evidence="1 10">Multi-pass membrane protein</topology>
    </subcellularLocation>
</comment>
<evidence type="ECO:0000256" key="1">
    <source>
        <dbReference type="ARBA" id="ARBA00004571"/>
    </source>
</evidence>
<comment type="similarity">
    <text evidence="10 11">Belongs to the TonB-dependent receptor family.</text>
</comment>
<evidence type="ECO:0000256" key="11">
    <source>
        <dbReference type="RuleBase" id="RU003357"/>
    </source>
</evidence>
<dbReference type="PANTHER" id="PTHR30069">
    <property type="entry name" value="TONB-DEPENDENT OUTER MEMBRANE RECEPTOR"/>
    <property type="match status" value="1"/>
</dbReference>
<keyword evidence="3 10" id="KW-1134">Transmembrane beta strand</keyword>
<keyword evidence="2 10" id="KW-0813">Transport</keyword>
<keyword evidence="4 10" id="KW-0812">Transmembrane</keyword>
<evidence type="ECO:0000256" key="4">
    <source>
        <dbReference type="ARBA" id="ARBA00022692"/>
    </source>
</evidence>
<evidence type="ECO:0000256" key="10">
    <source>
        <dbReference type="PROSITE-ProRule" id="PRU01360"/>
    </source>
</evidence>
<dbReference type="CDD" id="cd01347">
    <property type="entry name" value="ligand_gated_channel"/>
    <property type="match status" value="1"/>
</dbReference>
<dbReference type="Gene3D" id="2.40.170.20">
    <property type="entry name" value="TonB-dependent receptor, beta-barrel domain"/>
    <property type="match status" value="1"/>
</dbReference>
<dbReference type="PANTHER" id="PTHR30069:SF29">
    <property type="entry name" value="HEMOGLOBIN AND HEMOGLOBIN-HAPTOGLOBIN-BINDING PROTEIN 1-RELATED"/>
    <property type="match status" value="1"/>
</dbReference>
<dbReference type="Pfam" id="PF00593">
    <property type="entry name" value="TonB_dep_Rec_b-barrel"/>
    <property type="match status" value="1"/>
</dbReference>
<organism evidence="15 16">
    <name type="scientific">Tistrella bauzanensis</name>
    <dbReference type="NCBI Taxonomy" id="657419"/>
    <lineage>
        <taxon>Bacteria</taxon>
        <taxon>Pseudomonadati</taxon>
        <taxon>Pseudomonadota</taxon>
        <taxon>Alphaproteobacteria</taxon>
        <taxon>Geminicoccales</taxon>
        <taxon>Geminicoccaceae</taxon>
        <taxon>Tistrella</taxon>
    </lineage>
</organism>
<evidence type="ECO:0000256" key="12">
    <source>
        <dbReference type="SAM" id="MobiDB-lite"/>
    </source>
</evidence>
<evidence type="ECO:0000256" key="7">
    <source>
        <dbReference type="ARBA" id="ARBA00023136"/>
    </source>
</evidence>
<evidence type="ECO:0000259" key="13">
    <source>
        <dbReference type="Pfam" id="PF00593"/>
    </source>
</evidence>
<evidence type="ECO:0000256" key="3">
    <source>
        <dbReference type="ARBA" id="ARBA00022452"/>
    </source>
</evidence>
<dbReference type="InterPro" id="IPR039426">
    <property type="entry name" value="TonB-dep_rcpt-like"/>
</dbReference>
<keyword evidence="5" id="KW-0732">Signal</keyword>
<dbReference type="InterPro" id="IPR012910">
    <property type="entry name" value="Plug_dom"/>
</dbReference>
<keyword evidence="8 15" id="KW-0675">Receptor</keyword>
<feature type="domain" description="TonB-dependent receptor-like beta-barrel" evidence="13">
    <location>
        <begin position="199"/>
        <end position="551"/>
    </location>
</feature>